<sequence length="477" mass="53359">MPSSLILRITDTVSGRNAALRLDDPAARSAPLGRLLDRYLRNTPNDDRLIRARAITADGLLALRSLQDLVYRSDDSGRLTGVFAGVRFLQQGRPACLTLPVSVQSATAGDVPLELIDVAVDRTDAGYDRNWTGFHLRRWRHHPHCYETFVRTAVAAAYGPSETDQVLRGDTPCRQRKLIRALAARIWRSDFENYSRFASDGLRFKTGDETVRNIAAGAGGICTEKVQALKFLTDHYGLESEYLLGGPSAPGPLPADRLREMLNTFDFRFARRHMRYWQHAALLYWVDGEPLLVDATNGNIPFLFLRGAAGRRMLSNGADGDRPSVRVRMVAETEDYHYHRVDQDVPQNLFFALEGWLDDTDLVQVFENELGLYLSDQHYVVPLPYRSESEYRRLKGQYEGLCHRAGFRADLSPEWTLDGPVGGELAAVNPTAAAGVLAAQDQLIDRYNWWDGPDHRAGLAVIALRPPSKVSDKGPTL</sequence>
<keyword evidence="2" id="KW-1185">Reference proteome</keyword>
<evidence type="ECO:0000313" key="1">
    <source>
        <dbReference type="EMBL" id="CAI8019219.1"/>
    </source>
</evidence>
<dbReference type="Proteomes" id="UP001174909">
    <property type="component" value="Unassembled WGS sequence"/>
</dbReference>
<evidence type="ECO:0000313" key="2">
    <source>
        <dbReference type="Proteomes" id="UP001174909"/>
    </source>
</evidence>
<comment type="caution">
    <text evidence="1">The sequence shown here is derived from an EMBL/GenBank/DDBJ whole genome shotgun (WGS) entry which is preliminary data.</text>
</comment>
<protein>
    <recommendedName>
        <fullName evidence="3">Transglutaminase-like domain-containing protein</fullName>
    </recommendedName>
</protein>
<organism evidence="1 2">
    <name type="scientific">Geodia barretti</name>
    <name type="common">Barrett's horny sponge</name>
    <dbReference type="NCBI Taxonomy" id="519541"/>
    <lineage>
        <taxon>Eukaryota</taxon>
        <taxon>Metazoa</taxon>
        <taxon>Porifera</taxon>
        <taxon>Demospongiae</taxon>
        <taxon>Heteroscleromorpha</taxon>
        <taxon>Tetractinellida</taxon>
        <taxon>Astrophorina</taxon>
        <taxon>Geodiidae</taxon>
        <taxon>Geodia</taxon>
    </lineage>
</organism>
<dbReference type="EMBL" id="CASHTH010001733">
    <property type="protein sequence ID" value="CAI8019219.1"/>
    <property type="molecule type" value="Genomic_DNA"/>
</dbReference>
<dbReference type="AlphaFoldDB" id="A0AA35RXV6"/>
<name>A0AA35RXV6_GEOBA</name>
<evidence type="ECO:0008006" key="3">
    <source>
        <dbReference type="Google" id="ProtNLM"/>
    </source>
</evidence>
<proteinExistence type="predicted"/>
<gene>
    <name evidence="1" type="ORF">GBAR_LOCUS11575</name>
</gene>
<reference evidence="1" key="1">
    <citation type="submission" date="2023-03" db="EMBL/GenBank/DDBJ databases">
        <authorList>
            <person name="Steffen K."/>
            <person name="Cardenas P."/>
        </authorList>
    </citation>
    <scope>NUCLEOTIDE SEQUENCE</scope>
</reference>
<accession>A0AA35RXV6</accession>